<evidence type="ECO:0000313" key="1">
    <source>
        <dbReference type="EMBL" id="AUB44513.1"/>
    </source>
</evidence>
<geneLocation type="plasmid" evidence="2">
    <name>pnfsy08</name>
</geneLocation>
<gene>
    <name evidence="1" type="ORF">COO91_10742</name>
</gene>
<dbReference type="OrthoDB" id="1910498at2"/>
<dbReference type="RefSeq" id="WP_100904198.1">
    <property type="nucleotide sequence ID" value="NZ_CAWNNC010000009.1"/>
</dbReference>
<dbReference type="Proteomes" id="UP000232003">
    <property type="component" value="Plasmid pNFSY08"/>
</dbReference>
<evidence type="ECO:0000313" key="2">
    <source>
        <dbReference type="Proteomes" id="UP000232003"/>
    </source>
</evidence>
<reference evidence="1 2" key="1">
    <citation type="submission" date="2017-11" db="EMBL/GenBank/DDBJ databases">
        <title>Complete genome of a free-living desiccation-tolerant cyanobacterium and its photosynthetic adaptation to extreme terrestrial habitat.</title>
        <authorList>
            <person name="Shang J."/>
        </authorList>
    </citation>
    <scope>NUCLEOTIDE SEQUENCE [LARGE SCALE GENOMIC DNA]</scope>
    <source>
        <strain evidence="1 2">CCNUN1</strain>
        <plasmid evidence="2">pnfsy08</plasmid>
    </source>
</reference>
<keyword evidence="2" id="KW-1185">Reference proteome</keyword>
<sequence length="340" mass="35679">MILENKVALGQVLFAGGSGLVGRAALKWFRQRHPSVRVLVGGRNLQAAGEVAQEVGAAEAVAINIDKPRLGLGDDVAVAAVVMLAPEAGLKGMSYAQDLGVPYLNINAALTESGPELALFAHRATAAPVVLASHWMAGAATFLALNSAKGFEIVQSIRLGAIVDEKDPVGPAALEDMERVHGAAPPAMVFEGGRRVWLFGDAAKGKFKSVDGRSLDATAFSTFDTVSLHAATGAPDVRFDLVNGESSSRRRGGEAATEIVVEIEGEADGRTKSSRSMLEFKHGTASLTGLSVVLSLASVLGFNDRSPARPGLYLPELLSDTKWFLDELRSAGATIYEDSK</sequence>
<protein>
    <submittedName>
        <fullName evidence="1">Saccharopine dehydrogenase, NADP-dependent</fullName>
    </submittedName>
</protein>
<dbReference type="KEGG" id="nfl:COO91_10742"/>
<dbReference type="AlphaFoldDB" id="A0A2K8TA99"/>
<name>A0A2K8TA99_9NOSO</name>
<keyword evidence="1" id="KW-0614">Plasmid</keyword>
<accession>A0A2K8TA99</accession>
<dbReference type="Gene3D" id="3.40.50.720">
    <property type="entry name" value="NAD(P)-binding Rossmann-like Domain"/>
    <property type="match status" value="1"/>
</dbReference>
<proteinExistence type="predicted"/>
<dbReference type="EMBL" id="CP024793">
    <property type="protein sequence ID" value="AUB44513.1"/>
    <property type="molecule type" value="Genomic_DNA"/>
</dbReference>
<organism evidence="1 2">
    <name type="scientific">Nostoc flagelliforme CCNUN1</name>
    <dbReference type="NCBI Taxonomy" id="2038116"/>
    <lineage>
        <taxon>Bacteria</taxon>
        <taxon>Bacillati</taxon>
        <taxon>Cyanobacteriota</taxon>
        <taxon>Cyanophyceae</taxon>
        <taxon>Nostocales</taxon>
        <taxon>Nostocaceae</taxon>
        <taxon>Nostoc</taxon>
    </lineage>
</organism>